<dbReference type="RefSeq" id="XP_018390074.1">
    <property type="nucleotide sequence ID" value="XM_018532069.1"/>
</dbReference>
<feature type="compositionally biased region" description="Polar residues" evidence="1">
    <location>
        <begin position="48"/>
        <end position="65"/>
    </location>
</feature>
<feature type="region of interest" description="Disordered" evidence="1">
    <location>
        <begin position="48"/>
        <end position="73"/>
    </location>
</feature>
<dbReference type="VEuPathDB" id="FungiDB:CC77DRAFT_539159"/>
<keyword evidence="2" id="KW-1133">Transmembrane helix</keyword>
<protein>
    <submittedName>
        <fullName evidence="3">Uncharacterized protein</fullName>
    </submittedName>
</protein>
<keyword evidence="4" id="KW-1185">Reference proteome</keyword>
<name>A0A177DY64_ALTAL</name>
<evidence type="ECO:0000313" key="3">
    <source>
        <dbReference type="EMBL" id="OAG24653.1"/>
    </source>
</evidence>
<dbReference type="Proteomes" id="UP000077248">
    <property type="component" value="Unassembled WGS sequence"/>
</dbReference>
<organism evidence="3 4">
    <name type="scientific">Alternaria alternata</name>
    <name type="common">Alternaria rot fungus</name>
    <name type="synonym">Torula alternata</name>
    <dbReference type="NCBI Taxonomy" id="5599"/>
    <lineage>
        <taxon>Eukaryota</taxon>
        <taxon>Fungi</taxon>
        <taxon>Dikarya</taxon>
        <taxon>Ascomycota</taxon>
        <taxon>Pezizomycotina</taxon>
        <taxon>Dothideomycetes</taxon>
        <taxon>Pleosporomycetidae</taxon>
        <taxon>Pleosporales</taxon>
        <taxon>Pleosporineae</taxon>
        <taxon>Pleosporaceae</taxon>
        <taxon>Alternaria</taxon>
        <taxon>Alternaria sect. Alternaria</taxon>
        <taxon>Alternaria alternata complex</taxon>
    </lineage>
</organism>
<proteinExistence type="predicted"/>
<keyword evidence="2" id="KW-0812">Transmembrane</keyword>
<dbReference type="GeneID" id="29117663"/>
<dbReference type="AlphaFoldDB" id="A0A177DY64"/>
<evidence type="ECO:0000256" key="2">
    <source>
        <dbReference type="SAM" id="Phobius"/>
    </source>
</evidence>
<reference evidence="3 4" key="1">
    <citation type="submission" date="2016-05" db="EMBL/GenBank/DDBJ databases">
        <title>Comparative analysis of secretome profiles of manganese(II)-oxidizing ascomycete fungi.</title>
        <authorList>
            <consortium name="DOE Joint Genome Institute"/>
            <person name="Zeiner C.A."/>
            <person name="Purvine S.O."/>
            <person name="Zink E.M."/>
            <person name="Wu S."/>
            <person name="Pasa-Tolic L."/>
            <person name="Chaput D.L."/>
            <person name="Haridas S."/>
            <person name="Grigoriev I.V."/>
            <person name="Santelli C.M."/>
            <person name="Hansel C.M."/>
        </authorList>
    </citation>
    <scope>NUCLEOTIDE SEQUENCE [LARGE SCALE GENOMIC DNA]</scope>
    <source>
        <strain evidence="3 4">SRC1lrK2f</strain>
    </source>
</reference>
<gene>
    <name evidence="3" type="ORF">CC77DRAFT_539159</name>
</gene>
<accession>A0A177DY64</accession>
<evidence type="ECO:0000256" key="1">
    <source>
        <dbReference type="SAM" id="MobiDB-lite"/>
    </source>
</evidence>
<evidence type="ECO:0000313" key="4">
    <source>
        <dbReference type="Proteomes" id="UP000077248"/>
    </source>
</evidence>
<dbReference type="KEGG" id="aalt:CC77DRAFT_539159"/>
<keyword evidence="2" id="KW-0472">Membrane</keyword>
<feature type="transmembrane region" description="Helical" evidence="2">
    <location>
        <begin position="21"/>
        <end position="42"/>
    </location>
</feature>
<sequence>MLSIRESAKFVGTQPQKGGEVLSIILGCVFGDLPVFLAHVVMGNASLSALSPGQSPHTGQTSLTSDPEKQKDSLYVPVTASDRSKKRCHGAALYSLKIRTVKDQISEFFRKRRARNALTKQST</sequence>
<dbReference type="EMBL" id="KV441471">
    <property type="protein sequence ID" value="OAG24653.1"/>
    <property type="molecule type" value="Genomic_DNA"/>
</dbReference>